<evidence type="ECO:0000256" key="13">
    <source>
        <dbReference type="RuleBase" id="RU365096"/>
    </source>
</evidence>
<dbReference type="PANTHER" id="PTHR42944">
    <property type="entry name" value="ADENINE DNA GLYCOSYLASE"/>
    <property type="match status" value="1"/>
</dbReference>
<evidence type="ECO:0000256" key="4">
    <source>
        <dbReference type="ARBA" id="ARBA00022023"/>
    </source>
</evidence>
<dbReference type="InterPro" id="IPR003265">
    <property type="entry name" value="HhH-GPD_domain"/>
</dbReference>
<dbReference type="CDD" id="cd00056">
    <property type="entry name" value="ENDO3c"/>
    <property type="match status" value="1"/>
</dbReference>
<dbReference type="SMART" id="SM00478">
    <property type="entry name" value="ENDO3c"/>
    <property type="match status" value="1"/>
</dbReference>
<organism evidence="15 16">
    <name type="scientific">Paracholeplasma manati</name>
    <dbReference type="NCBI Taxonomy" id="591373"/>
    <lineage>
        <taxon>Bacteria</taxon>
        <taxon>Bacillati</taxon>
        <taxon>Mycoplasmatota</taxon>
        <taxon>Mollicutes</taxon>
        <taxon>Acholeplasmatales</taxon>
        <taxon>Acholeplasmataceae</taxon>
        <taxon>Paracholeplasma</taxon>
    </lineage>
</organism>
<dbReference type="Pfam" id="PF00633">
    <property type="entry name" value="HHH"/>
    <property type="match status" value="1"/>
</dbReference>
<accession>A0ABT2Y803</accession>
<keyword evidence="5" id="KW-0004">4Fe-4S</keyword>
<reference evidence="15" key="1">
    <citation type="submission" date="2022-09" db="EMBL/GenBank/DDBJ databases">
        <title>Novel Mycoplasma species identified in domestic and wild animals.</title>
        <authorList>
            <person name="Volokhov D.V."/>
            <person name="Furtak V.A."/>
            <person name="Zagorodnyaya T.A."/>
        </authorList>
    </citation>
    <scope>NUCLEOTIDE SEQUENCE</scope>
    <source>
        <strain evidence="15">Oakley</strain>
    </source>
</reference>
<evidence type="ECO:0000313" key="15">
    <source>
        <dbReference type="EMBL" id="MCV2232125.1"/>
    </source>
</evidence>
<keyword evidence="10" id="KW-0411">Iron-sulfur</keyword>
<evidence type="ECO:0000256" key="11">
    <source>
        <dbReference type="ARBA" id="ARBA00023204"/>
    </source>
</evidence>
<dbReference type="InterPro" id="IPR003651">
    <property type="entry name" value="Endonuclease3_FeS-loop_motif"/>
</dbReference>
<keyword evidence="6" id="KW-0479">Metal-binding</keyword>
<comment type="cofactor">
    <cofactor evidence="13">
        <name>[4Fe-4S] cluster</name>
        <dbReference type="ChEBI" id="CHEBI:49883"/>
    </cofactor>
    <text evidence="13">Binds 1 [4Fe-4S] cluster.</text>
</comment>
<dbReference type="EC" id="3.2.2.31" evidence="3 13"/>
<evidence type="ECO:0000256" key="3">
    <source>
        <dbReference type="ARBA" id="ARBA00012045"/>
    </source>
</evidence>
<comment type="function">
    <text evidence="13">Adenine glycosylase active on G-A mispairs.</text>
</comment>
<dbReference type="InterPro" id="IPR029119">
    <property type="entry name" value="MutY_C"/>
</dbReference>
<dbReference type="InterPro" id="IPR015797">
    <property type="entry name" value="NUDIX_hydrolase-like_dom_sf"/>
</dbReference>
<sequence length="341" mass="39522">MSHFSDKLIAWYVVNPRDLPWRQTENPYYIWVSEIMLQQTQAVTVIPYYLRFIQTLPTIQDLAVCEEDKLLKLWEGLGYYSRVRNMQKTAIEIMHKYDGVFPNTYDLLIQLKGIGAYTAGAILSIAFHQKISAVDGNVMRVISRYFGIQDDITLDTTKKQINQLNTTLLSDEQPHLYTQAIIELGATVCTKHQPKCDVCPVRLDCISRQQNLQSIIPIKTKAKAKKERRFITFILEDEQGRFVVEKVTDNLLKGLYLLPQVEADSLQYAIETLESSGYRIQYTEPLGIYKHVFTHLIWYMDVYYGRIDSSINHETVSSFDEVPMATAHKQITTKEKKNVKY</sequence>
<proteinExistence type="inferred from homology"/>
<dbReference type="InterPro" id="IPR044298">
    <property type="entry name" value="MIG/MutY"/>
</dbReference>
<keyword evidence="11" id="KW-0234">DNA repair</keyword>
<gene>
    <name evidence="15" type="primary">mutY</name>
    <name evidence="15" type="ORF">N7548_04715</name>
</gene>
<keyword evidence="7 13" id="KW-0227">DNA damage</keyword>
<dbReference type="PANTHER" id="PTHR42944:SF1">
    <property type="entry name" value="ADENINE DNA GLYCOSYLASE"/>
    <property type="match status" value="1"/>
</dbReference>
<dbReference type="Gene3D" id="1.10.1670.10">
    <property type="entry name" value="Helix-hairpin-Helix base-excision DNA repair enzymes (C-terminal)"/>
    <property type="match status" value="1"/>
</dbReference>
<evidence type="ECO:0000256" key="12">
    <source>
        <dbReference type="ARBA" id="ARBA00023295"/>
    </source>
</evidence>
<comment type="catalytic activity">
    <reaction evidence="1 13">
        <text>Hydrolyzes free adenine bases from 7,8-dihydro-8-oxoguanine:adenine mismatched double-stranded DNA, leaving an apurinic site.</text>
        <dbReference type="EC" id="3.2.2.31"/>
    </reaction>
</comment>
<evidence type="ECO:0000256" key="10">
    <source>
        <dbReference type="ARBA" id="ARBA00023014"/>
    </source>
</evidence>
<dbReference type="InterPro" id="IPR023170">
    <property type="entry name" value="HhH_base_excis_C"/>
</dbReference>
<dbReference type="CDD" id="cd03431">
    <property type="entry name" value="NUDIX_DNA_Glycosylase_C-MutY"/>
    <property type="match status" value="1"/>
</dbReference>
<dbReference type="InterPro" id="IPR011257">
    <property type="entry name" value="DNA_glycosylase"/>
</dbReference>
<evidence type="ECO:0000256" key="8">
    <source>
        <dbReference type="ARBA" id="ARBA00022801"/>
    </source>
</evidence>
<dbReference type="Gene3D" id="1.10.340.30">
    <property type="entry name" value="Hypothetical protein, domain 2"/>
    <property type="match status" value="1"/>
</dbReference>
<keyword evidence="12 13" id="KW-0326">Glycosidase</keyword>
<dbReference type="InterPro" id="IPR005760">
    <property type="entry name" value="A/G_AdeGlyc_MutY"/>
</dbReference>
<evidence type="ECO:0000256" key="9">
    <source>
        <dbReference type="ARBA" id="ARBA00023004"/>
    </source>
</evidence>
<dbReference type="NCBIfam" id="TIGR01084">
    <property type="entry name" value="mutY"/>
    <property type="match status" value="1"/>
</dbReference>
<name>A0ABT2Y803_9MOLU</name>
<evidence type="ECO:0000256" key="6">
    <source>
        <dbReference type="ARBA" id="ARBA00022723"/>
    </source>
</evidence>
<evidence type="ECO:0000313" key="16">
    <source>
        <dbReference type="Proteomes" id="UP001177160"/>
    </source>
</evidence>
<keyword evidence="16" id="KW-1185">Reference proteome</keyword>
<dbReference type="Pfam" id="PF00730">
    <property type="entry name" value="HhH-GPD"/>
    <property type="match status" value="1"/>
</dbReference>
<evidence type="ECO:0000256" key="7">
    <source>
        <dbReference type="ARBA" id="ARBA00022763"/>
    </source>
</evidence>
<keyword evidence="8" id="KW-0378">Hydrolase</keyword>
<keyword evidence="9 13" id="KW-0408">Iron</keyword>
<protein>
    <recommendedName>
        <fullName evidence="4 13">Adenine DNA glycosylase</fullName>
        <ecNumber evidence="3 13">3.2.2.31</ecNumber>
    </recommendedName>
</protein>
<evidence type="ECO:0000256" key="1">
    <source>
        <dbReference type="ARBA" id="ARBA00000843"/>
    </source>
</evidence>
<dbReference type="EMBL" id="JAOVQM010000003">
    <property type="protein sequence ID" value="MCV2232125.1"/>
    <property type="molecule type" value="Genomic_DNA"/>
</dbReference>
<dbReference type="Proteomes" id="UP001177160">
    <property type="component" value="Unassembled WGS sequence"/>
</dbReference>
<dbReference type="SUPFAM" id="SSF55811">
    <property type="entry name" value="Nudix"/>
    <property type="match status" value="1"/>
</dbReference>
<dbReference type="InterPro" id="IPR000445">
    <property type="entry name" value="HhH_motif"/>
</dbReference>
<dbReference type="RefSeq" id="WP_263608301.1">
    <property type="nucleotide sequence ID" value="NZ_JAOVQM010000003.1"/>
</dbReference>
<evidence type="ECO:0000259" key="14">
    <source>
        <dbReference type="SMART" id="SM00478"/>
    </source>
</evidence>
<dbReference type="Gene3D" id="3.90.79.10">
    <property type="entry name" value="Nucleoside Triphosphate Pyrophosphohydrolase"/>
    <property type="match status" value="1"/>
</dbReference>
<evidence type="ECO:0000256" key="2">
    <source>
        <dbReference type="ARBA" id="ARBA00008343"/>
    </source>
</evidence>
<feature type="domain" description="HhH-GPD" evidence="14">
    <location>
        <begin position="36"/>
        <end position="187"/>
    </location>
</feature>
<dbReference type="SUPFAM" id="SSF48150">
    <property type="entry name" value="DNA-glycosylase"/>
    <property type="match status" value="1"/>
</dbReference>
<evidence type="ECO:0000256" key="5">
    <source>
        <dbReference type="ARBA" id="ARBA00022485"/>
    </source>
</evidence>
<comment type="similarity">
    <text evidence="2 13">Belongs to the Nth/MutY family.</text>
</comment>
<comment type="caution">
    <text evidence="15">The sequence shown here is derived from an EMBL/GenBank/DDBJ whole genome shotgun (WGS) entry which is preliminary data.</text>
</comment>
<dbReference type="SMART" id="SM00525">
    <property type="entry name" value="FES"/>
    <property type="match status" value="1"/>
</dbReference>